<gene>
    <name evidence="2" type="ORF">ACFFIT_04000</name>
</gene>
<dbReference type="EMBL" id="JBHLXE010000039">
    <property type="protein sequence ID" value="MFC0179267.1"/>
    <property type="molecule type" value="Genomic_DNA"/>
</dbReference>
<sequence length="66" mass="7395">MTNITSLLATARANGIDPEQWLRETLAVLPTLKYNELDKPLPIKSIQKTECEKNSTSITPIILDKN</sequence>
<protein>
    <submittedName>
        <fullName evidence="2">Transposase domain-containing protein</fullName>
    </submittedName>
</protein>
<evidence type="ECO:0000313" key="2">
    <source>
        <dbReference type="EMBL" id="MFC0179267.1"/>
    </source>
</evidence>
<name>A0ABV6C8H0_9GAMM</name>
<dbReference type="RefSeq" id="WP_385876366.1">
    <property type="nucleotide sequence ID" value="NZ_JBHLXE010000039.1"/>
</dbReference>
<dbReference type="Proteomes" id="UP001589758">
    <property type="component" value="Unassembled WGS sequence"/>
</dbReference>
<reference evidence="2 3" key="1">
    <citation type="submission" date="2024-09" db="EMBL/GenBank/DDBJ databases">
        <authorList>
            <person name="Sun Q."/>
            <person name="Mori K."/>
        </authorList>
    </citation>
    <scope>NUCLEOTIDE SEQUENCE [LARGE SCALE GENOMIC DNA]</scope>
    <source>
        <strain evidence="2 3">CCM 8545</strain>
    </source>
</reference>
<dbReference type="InterPro" id="IPR039552">
    <property type="entry name" value="IS66_C"/>
</dbReference>
<feature type="domain" description="Transposase IS66 C-terminal" evidence="1">
    <location>
        <begin position="6"/>
        <end position="42"/>
    </location>
</feature>
<comment type="caution">
    <text evidence="2">The sequence shown here is derived from an EMBL/GenBank/DDBJ whole genome shotgun (WGS) entry which is preliminary data.</text>
</comment>
<dbReference type="Pfam" id="PF13817">
    <property type="entry name" value="DDE_Tnp_IS66_C"/>
    <property type="match status" value="1"/>
</dbReference>
<accession>A0ABV6C8H0</accession>
<organism evidence="2 3">
    <name type="scientific">Thorsellia kenyensis</name>
    <dbReference type="NCBI Taxonomy" id="1549888"/>
    <lineage>
        <taxon>Bacteria</taxon>
        <taxon>Pseudomonadati</taxon>
        <taxon>Pseudomonadota</taxon>
        <taxon>Gammaproteobacteria</taxon>
        <taxon>Enterobacterales</taxon>
        <taxon>Thorselliaceae</taxon>
        <taxon>Thorsellia</taxon>
    </lineage>
</organism>
<evidence type="ECO:0000259" key="1">
    <source>
        <dbReference type="Pfam" id="PF13817"/>
    </source>
</evidence>
<evidence type="ECO:0000313" key="3">
    <source>
        <dbReference type="Proteomes" id="UP001589758"/>
    </source>
</evidence>
<proteinExistence type="predicted"/>
<keyword evidence="3" id="KW-1185">Reference proteome</keyword>